<gene>
    <name evidence="13" type="ORF">ACHAXA_001722</name>
</gene>
<dbReference type="PROSITE" id="PS50102">
    <property type="entry name" value="RRM"/>
    <property type="match status" value="2"/>
</dbReference>
<dbReference type="Proteomes" id="UP001530377">
    <property type="component" value="Unassembled WGS sequence"/>
</dbReference>
<keyword evidence="3" id="KW-0507">mRNA processing</keyword>
<evidence type="ECO:0000256" key="7">
    <source>
        <dbReference type="ARBA" id="ARBA00023187"/>
    </source>
</evidence>
<evidence type="ECO:0000256" key="4">
    <source>
        <dbReference type="ARBA" id="ARBA00022728"/>
    </source>
</evidence>
<dbReference type="GO" id="GO:0030532">
    <property type="term" value="C:small nuclear ribonucleoprotein complex"/>
    <property type="evidence" value="ECO:0007669"/>
    <property type="project" value="UniProtKB-ARBA"/>
</dbReference>
<dbReference type="GO" id="GO:0003723">
    <property type="term" value="F:RNA binding"/>
    <property type="evidence" value="ECO:0007669"/>
    <property type="project" value="UniProtKB-UniRule"/>
</dbReference>
<evidence type="ECO:0000313" key="13">
    <source>
        <dbReference type="EMBL" id="KAL3822345.1"/>
    </source>
</evidence>
<comment type="similarity">
    <text evidence="2">Belongs to the RRM U1 A/B'' family.</text>
</comment>
<dbReference type="InterPro" id="IPR035979">
    <property type="entry name" value="RBD_domain_sf"/>
</dbReference>
<evidence type="ECO:0000256" key="8">
    <source>
        <dbReference type="ARBA" id="ARBA00023242"/>
    </source>
</evidence>
<evidence type="ECO:0000256" key="10">
    <source>
        <dbReference type="PROSITE-ProRule" id="PRU00176"/>
    </source>
</evidence>
<reference evidence="13 14" key="1">
    <citation type="submission" date="2024-10" db="EMBL/GenBank/DDBJ databases">
        <title>Updated reference genomes for cyclostephanoid diatoms.</title>
        <authorList>
            <person name="Roberts W.R."/>
            <person name="Alverson A.J."/>
        </authorList>
    </citation>
    <scope>NUCLEOTIDE SEQUENCE [LARGE SCALE GENOMIC DNA]</scope>
    <source>
        <strain evidence="13 14">AJA228-03</strain>
    </source>
</reference>
<accession>A0ABD3SD02</accession>
<dbReference type="InterPro" id="IPR012677">
    <property type="entry name" value="Nucleotide-bd_a/b_plait_sf"/>
</dbReference>
<dbReference type="GO" id="GO:0006397">
    <property type="term" value="P:mRNA processing"/>
    <property type="evidence" value="ECO:0007669"/>
    <property type="project" value="UniProtKB-KW"/>
</dbReference>
<keyword evidence="7" id="KW-0508">mRNA splicing</keyword>
<sequence>MGSDAAIMSGSITAPDSSLAGIGIKPQPNYPPNPTLYLSNIDWSIKRALLKRSLLALFSRHGKVIEVICLRGDGCGGKPLRGQAWVIFESLSAATAAIQAERGFVFFGRPLMVNYAKEVSDRIAKRDGTYTAKTKRAAKRKTEDAGGDIDAARMAKFPSHSGVVTSVHDPSSLAGQNSSTLLPATLSAGDFESAKKAGGIQASSTPSSLLVAKNLPSECNDMMLAMLFRQYSGYKEVKLLGEGLATIEFGTENEATAALNGLNGFKLSTSAVLDLIYGEQ</sequence>
<evidence type="ECO:0000256" key="2">
    <source>
        <dbReference type="ARBA" id="ARBA00007243"/>
    </source>
</evidence>
<evidence type="ECO:0000256" key="5">
    <source>
        <dbReference type="ARBA" id="ARBA00022737"/>
    </source>
</evidence>
<keyword evidence="6 10" id="KW-0694">RNA-binding</keyword>
<feature type="domain" description="RRM" evidence="12">
    <location>
        <begin position="208"/>
        <end position="280"/>
    </location>
</feature>
<dbReference type="Pfam" id="PF00076">
    <property type="entry name" value="RRM_1"/>
    <property type="match status" value="2"/>
</dbReference>
<keyword evidence="5" id="KW-0677">Repeat</keyword>
<evidence type="ECO:0000256" key="11">
    <source>
        <dbReference type="SAM" id="MobiDB-lite"/>
    </source>
</evidence>
<feature type="domain" description="RRM" evidence="12">
    <location>
        <begin position="34"/>
        <end position="118"/>
    </location>
</feature>
<comment type="caution">
    <text evidence="13">The sequence shown here is derived from an EMBL/GenBank/DDBJ whole genome shotgun (WGS) entry which is preliminary data.</text>
</comment>
<dbReference type="EMBL" id="JALLPB020000068">
    <property type="protein sequence ID" value="KAL3822345.1"/>
    <property type="molecule type" value="Genomic_DNA"/>
</dbReference>
<evidence type="ECO:0000256" key="9">
    <source>
        <dbReference type="ARBA" id="ARBA00023274"/>
    </source>
</evidence>
<proteinExistence type="inferred from homology"/>
<keyword evidence="9" id="KW-0687">Ribonucleoprotein</keyword>
<dbReference type="GO" id="GO:0008380">
    <property type="term" value="P:RNA splicing"/>
    <property type="evidence" value="ECO:0007669"/>
    <property type="project" value="UniProtKB-KW"/>
</dbReference>
<dbReference type="PANTHER" id="PTHR10501">
    <property type="entry name" value="U1 SMALL NUCLEAR RIBONUCLEOPROTEIN A/U2 SMALL NUCLEAR RIBONUCLEOPROTEIN B"/>
    <property type="match status" value="1"/>
</dbReference>
<comment type="subcellular location">
    <subcellularLocation>
        <location evidence="1">Nucleus</location>
    </subcellularLocation>
</comment>
<dbReference type="FunFam" id="3.30.70.330:FF:000039">
    <property type="entry name" value="U1 small nuclear ribonucleoprotein A"/>
    <property type="match status" value="1"/>
</dbReference>
<evidence type="ECO:0000256" key="3">
    <source>
        <dbReference type="ARBA" id="ARBA00022664"/>
    </source>
</evidence>
<evidence type="ECO:0000313" key="14">
    <source>
        <dbReference type="Proteomes" id="UP001530377"/>
    </source>
</evidence>
<evidence type="ECO:0000256" key="6">
    <source>
        <dbReference type="ARBA" id="ARBA00022884"/>
    </source>
</evidence>
<keyword evidence="8" id="KW-0539">Nucleus</keyword>
<dbReference type="FunFam" id="3.30.70.330:FF:000029">
    <property type="entry name" value="U2 small nuclear ribonucleoprotein B"/>
    <property type="match status" value="1"/>
</dbReference>
<keyword evidence="14" id="KW-1185">Reference proteome</keyword>
<organism evidence="13 14">
    <name type="scientific">Cyclostephanos tholiformis</name>
    <dbReference type="NCBI Taxonomy" id="382380"/>
    <lineage>
        <taxon>Eukaryota</taxon>
        <taxon>Sar</taxon>
        <taxon>Stramenopiles</taxon>
        <taxon>Ochrophyta</taxon>
        <taxon>Bacillariophyta</taxon>
        <taxon>Coscinodiscophyceae</taxon>
        <taxon>Thalassiosirophycidae</taxon>
        <taxon>Stephanodiscales</taxon>
        <taxon>Stephanodiscaceae</taxon>
        <taxon>Cyclostephanos</taxon>
    </lineage>
</organism>
<dbReference type="AlphaFoldDB" id="A0ABD3SD02"/>
<evidence type="ECO:0000256" key="1">
    <source>
        <dbReference type="ARBA" id="ARBA00004123"/>
    </source>
</evidence>
<evidence type="ECO:0000259" key="12">
    <source>
        <dbReference type="PROSITE" id="PS50102"/>
    </source>
</evidence>
<feature type="region of interest" description="Disordered" evidence="11">
    <location>
        <begin position="130"/>
        <end position="150"/>
    </location>
</feature>
<dbReference type="GO" id="GO:0005681">
    <property type="term" value="C:spliceosomal complex"/>
    <property type="evidence" value="ECO:0007669"/>
    <property type="project" value="UniProtKB-KW"/>
</dbReference>
<protein>
    <recommendedName>
        <fullName evidence="12">RRM domain-containing protein</fullName>
    </recommendedName>
</protein>
<dbReference type="SUPFAM" id="SSF54928">
    <property type="entry name" value="RNA-binding domain, RBD"/>
    <property type="match status" value="1"/>
</dbReference>
<keyword evidence="4" id="KW-0747">Spliceosome</keyword>
<dbReference type="CDD" id="cd12247">
    <property type="entry name" value="RRM2_U1A_like"/>
    <property type="match status" value="1"/>
</dbReference>
<name>A0ABD3SD02_9STRA</name>
<dbReference type="SMART" id="SM00360">
    <property type="entry name" value="RRM"/>
    <property type="match status" value="2"/>
</dbReference>
<dbReference type="InterPro" id="IPR000504">
    <property type="entry name" value="RRM_dom"/>
</dbReference>
<dbReference type="Gene3D" id="3.30.70.330">
    <property type="match status" value="2"/>
</dbReference>